<dbReference type="Pfam" id="PF07690">
    <property type="entry name" value="MFS_1"/>
    <property type="match status" value="1"/>
</dbReference>
<dbReference type="InterPro" id="IPR036291">
    <property type="entry name" value="NAD(P)-bd_dom_sf"/>
</dbReference>
<feature type="transmembrane region" description="Helical" evidence="5">
    <location>
        <begin position="429"/>
        <end position="449"/>
    </location>
</feature>
<keyword evidence="3 5" id="KW-1133">Transmembrane helix</keyword>
<gene>
    <name evidence="6" type="ORF">NMOB1V02_LOCUS43</name>
</gene>
<keyword evidence="7" id="KW-1185">Reference proteome</keyword>
<dbReference type="PRINTS" id="PR00081">
    <property type="entry name" value="GDHRDH"/>
</dbReference>
<organism evidence="6">
    <name type="scientific">Notodromas monacha</name>
    <dbReference type="NCBI Taxonomy" id="399045"/>
    <lineage>
        <taxon>Eukaryota</taxon>
        <taxon>Metazoa</taxon>
        <taxon>Ecdysozoa</taxon>
        <taxon>Arthropoda</taxon>
        <taxon>Crustacea</taxon>
        <taxon>Oligostraca</taxon>
        <taxon>Ostracoda</taxon>
        <taxon>Podocopa</taxon>
        <taxon>Podocopida</taxon>
        <taxon>Cypridocopina</taxon>
        <taxon>Cypridoidea</taxon>
        <taxon>Cyprididae</taxon>
        <taxon>Notodromas</taxon>
    </lineage>
</organism>
<feature type="transmembrane region" description="Helical" evidence="5">
    <location>
        <begin position="201"/>
        <end position="219"/>
    </location>
</feature>
<dbReference type="CDD" id="cd05325">
    <property type="entry name" value="carb_red_sniffer_like_SDR_c"/>
    <property type="match status" value="1"/>
</dbReference>
<dbReference type="SUPFAM" id="SSF51735">
    <property type="entry name" value="NAD(P)-binding Rossmann-fold domains"/>
    <property type="match status" value="1"/>
</dbReference>
<accession>A0A7R9G7N5</accession>
<dbReference type="AlphaFoldDB" id="A0A7R9G7N5"/>
<evidence type="ECO:0000256" key="5">
    <source>
        <dbReference type="SAM" id="Phobius"/>
    </source>
</evidence>
<dbReference type="EMBL" id="OA882040">
    <property type="protein sequence ID" value="CAD7272094.1"/>
    <property type="molecule type" value="Genomic_DNA"/>
</dbReference>
<dbReference type="PRINTS" id="PR00080">
    <property type="entry name" value="SDRFAMILY"/>
</dbReference>
<keyword evidence="4 5" id="KW-0472">Membrane</keyword>
<feature type="transmembrane region" description="Helical" evidence="5">
    <location>
        <begin position="269"/>
        <end position="287"/>
    </location>
</feature>
<dbReference type="Gene3D" id="1.20.1250.20">
    <property type="entry name" value="MFS general substrate transporter like domains"/>
    <property type="match status" value="1"/>
</dbReference>
<feature type="transmembrane region" description="Helical" evidence="5">
    <location>
        <begin position="133"/>
        <end position="160"/>
    </location>
</feature>
<dbReference type="Gene3D" id="3.40.50.720">
    <property type="entry name" value="NAD(P)-binding Rossmann-like Domain"/>
    <property type="match status" value="1"/>
</dbReference>
<dbReference type="InterPro" id="IPR011701">
    <property type="entry name" value="MFS"/>
</dbReference>
<dbReference type="GO" id="GO:0022857">
    <property type="term" value="F:transmembrane transporter activity"/>
    <property type="evidence" value="ECO:0007669"/>
    <property type="project" value="InterPro"/>
</dbReference>
<keyword evidence="2 5" id="KW-0812">Transmembrane</keyword>
<comment type="subcellular location">
    <subcellularLocation>
        <location evidence="1">Membrane</location>
        <topology evidence="1">Multi-pass membrane protein</topology>
    </subcellularLocation>
</comment>
<evidence type="ECO:0000256" key="1">
    <source>
        <dbReference type="ARBA" id="ARBA00004141"/>
    </source>
</evidence>
<feature type="transmembrane region" description="Helical" evidence="5">
    <location>
        <begin position="364"/>
        <end position="385"/>
    </location>
</feature>
<evidence type="ECO:0000256" key="2">
    <source>
        <dbReference type="ARBA" id="ARBA00022692"/>
    </source>
</evidence>
<feature type="transmembrane region" description="Helical" evidence="5">
    <location>
        <begin position="172"/>
        <end position="189"/>
    </location>
</feature>
<sequence length="704" mass="78503">MEKAVNAIAAVAKGTSVEISALLYATVVAGSRLIYQQLLLEKCCVYQLNYSKDVCDNLDAHTDAEDDSQRLAARYNMYDTLMEYIIPVFVAIFVGHWTDKHGRKPLIVFCFFAAMAQQIGMLVNVAYMSWDPIYISVFSSLPMSFGAFTTFLLLIFSYLADVTTPEQRTVRLSILNLFLYSGQPLGNLVGAQIYESYGYEAAFYFFIAISLVGGIYSAWKLKSRNQLSSNTEDAKISRREKLSQFLNIRESVTETFKAFFRRREHNHRLVLIAIGITLLIGLFPIYGEFSVDFLYLKKRMSWSVKQISYYSTFKTSLQIIGAVIFTPIFKIVLRWEDTKIGGVSVCLQTLSRLTYSFATTTWMFYASGVLYMLSTVKAAVARSIISKVVEPQELGKCYAVIGFSEAVVPIVAGILYSEVYRATVSFFPGAVFLISTGCWLAASFLYLLVHFKFFEEDLVHGKRDGKDSESVFLSKLRAKSQLRCNPGWMLAVQVIATCRNPAAATELNEVLKNNGLHEAIKLDVHDHESIKEAFAVVKDVAPKLDILINNAGVASKNHPIDPVTSADPDEMLRLYEVNVIGPMMVIQTFLPILDTKTRGRFPMVANLSSLLGSLSANSAGGITSYRCSKASLNMLTKNLSVEAPWITFVAVHPGWVQTDMGSANNRKPPVTTSESASGIMKLLTEFKHENSGRLFDWNGLEISP</sequence>
<evidence type="ECO:0000256" key="3">
    <source>
        <dbReference type="ARBA" id="ARBA00022989"/>
    </source>
</evidence>
<feature type="transmembrane region" description="Helical" evidence="5">
    <location>
        <begin position="106"/>
        <end position="127"/>
    </location>
</feature>
<proteinExistence type="predicted"/>
<feature type="transmembrane region" description="Helical" evidence="5">
    <location>
        <begin position="81"/>
        <end position="99"/>
    </location>
</feature>
<dbReference type="Pfam" id="PF00106">
    <property type="entry name" value="adh_short"/>
    <property type="match status" value="1"/>
</dbReference>
<dbReference type="SUPFAM" id="SSF103473">
    <property type="entry name" value="MFS general substrate transporter"/>
    <property type="match status" value="1"/>
</dbReference>
<dbReference type="InterPro" id="IPR002347">
    <property type="entry name" value="SDR_fam"/>
</dbReference>
<evidence type="ECO:0000256" key="4">
    <source>
        <dbReference type="ARBA" id="ARBA00023136"/>
    </source>
</evidence>
<dbReference type="Proteomes" id="UP000678499">
    <property type="component" value="Unassembled WGS sequence"/>
</dbReference>
<name>A0A7R9G7N5_9CRUS</name>
<dbReference type="GO" id="GO:0016020">
    <property type="term" value="C:membrane"/>
    <property type="evidence" value="ECO:0007669"/>
    <property type="project" value="UniProtKB-SubCell"/>
</dbReference>
<dbReference type="EMBL" id="CAJPEX010000003">
    <property type="protein sequence ID" value="CAG0912246.1"/>
    <property type="molecule type" value="Genomic_DNA"/>
</dbReference>
<evidence type="ECO:0000313" key="7">
    <source>
        <dbReference type="Proteomes" id="UP000678499"/>
    </source>
</evidence>
<reference evidence="6" key="1">
    <citation type="submission" date="2020-11" db="EMBL/GenBank/DDBJ databases">
        <authorList>
            <person name="Tran Van P."/>
        </authorList>
    </citation>
    <scope>NUCLEOTIDE SEQUENCE</scope>
</reference>
<evidence type="ECO:0000313" key="6">
    <source>
        <dbReference type="EMBL" id="CAD7272094.1"/>
    </source>
</evidence>
<dbReference type="InterPro" id="IPR036259">
    <property type="entry name" value="MFS_trans_sf"/>
</dbReference>
<dbReference type="PANTHER" id="PTHR23507:SF1">
    <property type="entry name" value="FI18259P1-RELATED"/>
    <property type="match status" value="1"/>
</dbReference>
<dbReference type="OrthoDB" id="3026777at2759"/>
<feature type="transmembrane region" description="Helical" evidence="5">
    <location>
        <begin position="307"/>
        <end position="328"/>
    </location>
</feature>
<protein>
    <submittedName>
        <fullName evidence="6">Uncharacterized protein</fullName>
    </submittedName>
</protein>
<dbReference type="PANTHER" id="PTHR23507">
    <property type="entry name" value="ZGC:174356"/>
    <property type="match status" value="1"/>
</dbReference>
<feature type="transmembrane region" description="Helical" evidence="5">
    <location>
        <begin position="397"/>
        <end position="417"/>
    </location>
</feature>